<gene>
    <name evidence="1" type="ORF">NCGR_LOCUS27702</name>
</gene>
<dbReference type="EMBL" id="CAJGYO010000007">
    <property type="protein sequence ID" value="CAD6242124.1"/>
    <property type="molecule type" value="Genomic_DNA"/>
</dbReference>
<organism evidence="1 2">
    <name type="scientific">Miscanthus lutarioriparius</name>
    <dbReference type="NCBI Taxonomy" id="422564"/>
    <lineage>
        <taxon>Eukaryota</taxon>
        <taxon>Viridiplantae</taxon>
        <taxon>Streptophyta</taxon>
        <taxon>Embryophyta</taxon>
        <taxon>Tracheophyta</taxon>
        <taxon>Spermatophyta</taxon>
        <taxon>Magnoliopsida</taxon>
        <taxon>Liliopsida</taxon>
        <taxon>Poales</taxon>
        <taxon>Poaceae</taxon>
        <taxon>PACMAD clade</taxon>
        <taxon>Panicoideae</taxon>
        <taxon>Andropogonodae</taxon>
        <taxon>Andropogoneae</taxon>
        <taxon>Saccharinae</taxon>
        <taxon>Miscanthus</taxon>
    </lineage>
</organism>
<evidence type="ECO:0000313" key="1">
    <source>
        <dbReference type="EMBL" id="CAD6242124.1"/>
    </source>
</evidence>
<dbReference type="Proteomes" id="UP000604825">
    <property type="component" value="Unassembled WGS sequence"/>
</dbReference>
<protein>
    <submittedName>
        <fullName evidence="1">Uncharacterized protein</fullName>
    </submittedName>
</protein>
<keyword evidence="2" id="KW-1185">Reference proteome</keyword>
<dbReference type="PANTHER" id="PTHR44137">
    <property type="entry name" value="BNAC03G44070D PROTEIN"/>
    <property type="match status" value="1"/>
</dbReference>
<name>A0A811P792_9POAL</name>
<sequence>MAVYNAREKAKKAYRLAAAKEELFLVGKICDAHRKAKKAKRLCPSLPGVDNALAVYEVHVRAAARGGTGGWRAILGIGPGVAAAATTMQDAV</sequence>
<reference evidence="1" key="1">
    <citation type="submission" date="2020-10" db="EMBL/GenBank/DDBJ databases">
        <authorList>
            <person name="Han B."/>
            <person name="Lu T."/>
            <person name="Zhao Q."/>
            <person name="Huang X."/>
            <person name="Zhao Y."/>
        </authorList>
    </citation>
    <scope>NUCLEOTIDE SEQUENCE</scope>
</reference>
<dbReference type="OrthoDB" id="10250354at2759"/>
<accession>A0A811P792</accession>
<dbReference type="PANTHER" id="PTHR44137:SF63">
    <property type="entry name" value="OS10G0188200 PROTEIN"/>
    <property type="match status" value="1"/>
</dbReference>
<dbReference type="AlphaFoldDB" id="A0A811P792"/>
<comment type="caution">
    <text evidence="1">The sequence shown here is derived from an EMBL/GenBank/DDBJ whole genome shotgun (WGS) entry which is preliminary data.</text>
</comment>
<evidence type="ECO:0000313" key="2">
    <source>
        <dbReference type="Proteomes" id="UP000604825"/>
    </source>
</evidence>
<proteinExistence type="predicted"/>